<reference evidence="4" key="1">
    <citation type="submission" date="2022-11" db="UniProtKB">
        <authorList>
            <consortium name="WormBaseParasite"/>
        </authorList>
    </citation>
    <scope>IDENTIFICATION</scope>
</reference>
<dbReference type="GO" id="GO:0005737">
    <property type="term" value="C:cytoplasm"/>
    <property type="evidence" value="ECO:0007669"/>
    <property type="project" value="TreeGrafter"/>
</dbReference>
<sequence>MFPDLTRQVYIINAPSMVSAAYKIVKTVLSEQSRDKVVFTRENPFFIREEQLTKLYIPAKSRKEINLEVSKTGDHLHWYFFTNGDIEFSVVDGQGDELWPHLRLTTDFVRNSAMSDAPPMAHTKSFSTTLSAPSQQRDQI</sequence>
<feature type="domain" description="CRAL-TRIO" evidence="2">
    <location>
        <begin position="1"/>
        <end position="64"/>
    </location>
</feature>
<dbReference type="Gene3D" id="3.40.525.10">
    <property type="entry name" value="CRAL-TRIO lipid binding domain"/>
    <property type="match status" value="1"/>
</dbReference>
<dbReference type="InterPro" id="IPR051064">
    <property type="entry name" value="SEC14/CRAL-TRIO_domain"/>
</dbReference>
<dbReference type="PANTHER" id="PTHR23324:SF7">
    <property type="entry name" value="CRAL-TRIO DOMAIN-CONTAINING PROTEIN"/>
    <property type="match status" value="1"/>
</dbReference>
<organism evidence="3 4">
    <name type="scientific">Ditylenchus dipsaci</name>
    <dbReference type="NCBI Taxonomy" id="166011"/>
    <lineage>
        <taxon>Eukaryota</taxon>
        <taxon>Metazoa</taxon>
        <taxon>Ecdysozoa</taxon>
        <taxon>Nematoda</taxon>
        <taxon>Chromadorea</taxon>
        <taxon>Rhabditida</taxon>
        <taxon>Tylenchina</taxon>
        <taxon>Tylenchomorpha</taxon>
        <taxon>Sphaerularioidea</taxon>
        <taxon>Anguinidae</taxon>
        <taxon>Anguininae</taxon>
        <taxon>Ditylenchus</taxon>
    </lineage>
</organism>
<feature type="compositionally biased region" description="Polar residues" evidence="1">
    <location>
        <begin position="124"/>
        <end position="140"/>
    </location>
</feature>
<dbReference type="InterPro" id="IPR001251">
    <property type="entry name" value="CRAL-TRIO_dom"/>
</dbReference>
<evidence type="ECO:0000313" key="4">
    <source>
        <dbReference type="WBParaSite" id="jg11444"/>
    </source>
</evidence>
<dbReference type="InterPro" id="IPR036865">
    <property type="entry name" value="CRAL-TRIO_dom_sf"/>
</dbReference>
<dbReference type="CDD" id="cd00170">
    <property type="entry name" value="SEC14"/>
    <property type="match status" value="1"/>
</dbReference>
<name>A0A915CRJ5_9BILA</name>
<evidence type="ECO:0000313" key="3">
    <source>
        <dbReference type="Proteomes" id="UP000887574"/>
    </source>
</evidence>
<evidence type="ECO:0000259" key="2">
    <source>
        <dbReference type="PROSITE" id="PS50191"/>
    </source>
</evidence>
<dbReference type="SUPFAM" id="SSF101576">
    <property type="entry name" value="Supernatant protein factor (SPF), C-terminal domain"/>
    <property type="match status" value="1"/>
</dbReference>
<dbReference type="PANTHER" id="PTHR23324">
    <property type="entry name" value="SEC14 RELATED PROTEIN"/>
    <property type="match status" value="1"/>
</dbReference>
<proteinExistence type="predicted"/>
<dbReference type="Pfam" id="PF00650">
    <property type="entry name" value="CRAL_TRIO"/>
    <property type="match status" value="1"/>
</dbReference>
<evidence type="ECO:0000256" key="1">
    <source>
        <dbReference type="SAM" id="MobiDB-lite"/>
    </source>
</evidence>
<keyword evidence="3" id="KW-1185">Reference proteome</keyword>
<dbReference type="SUPFAM" id="SSF52087">
    <property type="entry name" value="CRAL/TRIO domain"/>
    <property type="match status" value="1"/>
</dbReference>
<dbReference type="PROSITE" id="PS50191">
    <property type="entry name" value="CRAL_TRIO"/>
    <property type="match status" value="1"/>
</dbReference>
<dbReference type="AlphaFoldDB" id="A0A915CRJ5"/>
<protein>
    <submittedName>
        <fullName evidence="4">CRAL-TRIO domain-containing protein</fullName>
    </submittedName>
</protein>
<dbReference type="InterPro" id="IPR036598">
    <property type="entry name" value="GOLD_dom_sf"/>
</dbReference>
<dbReference type="WBParaSite" id="jg11444">
    <property type="protein sequence ID" value="jg11444"/>
    <property type="gene ID" value="jg11444"/>
</dbReference>
<dbReference type="Gene3D" id="2.60.120.680">
    <property type="entry name" value="GOLD domain"/>
    <property type="match status" value="1"/>
</dbReference>
<dbReference type="Proteomes" id="UP000887574">
    <property type="component" value="Unplaced"/>
</dbReference>
<feature type="region of interest" description="Disordered" evidence="1">
    <location>
        <begin position="119"/>
        <end position="140"/>
    </location>
</feature>
<accession>A0A915CRJ5</accession>